<evidence type="ECO:0000313" key="7">
    <source>
        <dbReference type="Proteomes" id="UP000037460"/>
    </source>
</evidence>
<dbReference type="InterPro" id="IPR023780">
    <property type="entry name" value="Chromo_domain"/>
</dbReference>
<dbReference type="OrthoDB" id="433924at2759"/>
<dbReference type="InterPro" id="IPR000953">
    <property type="entry name" value="Chromo/chromo_shadow_dom"/>
</dbReference>
<dbReference type="PROSITE" id="PS50013">
    <property type="entry name" value="CHROMO_2"/>
    <property type="match status" value="1"/>
</dbReference>
<feature type="compositionally biased region" description="Low complexity" evidence="3">
    <location>
        <begin position="150"/>
        <end position="167"/>
    </location>
</feature>
<organism evidence="6 7">
    <name type="scientific">Chrysochromulina tobinii</name>
    <dbReference type="NCBI Taxonomy" id="1460289"/>
    <lineage>
        <taxon>Eukaryota</taxon>
        <taxon>Haptista</taxon>
        <taxon>Haptophyta</taxon>
        <taxon>Prymnesiophyceae</taxon>
        <taxon>Prymnesiales</taxon>
        <taxon>Chrysochromulinaceae</taxon>
        <taxon>Chrysochromulina</taxon>
    </lineage>
</organism>
<reference evidence="7" key="1">
    <citation type="journal article" date="2015" name="PLoS Genet.">
        <title>Genome Sequence and Transcriptome Analyses of Chrysochromulina tobin: Metabolic Tools for Enhanced Algal Fitness in the Prominent Order Prymnesiales (Haptophyceae).</title>
        <authorList>
            <person name="Hovde B.T."/>
            <person name="Deodato C.R."/>
            <person name="Hunsperger H.M."/>
            <person name="Ryken S.A."/>
            <person name="Yost W."/>
            <person name="Jha R.K."/>
            <person name="Patterson J."/>
            <person name="Monnat R.J. Jr."/>
            <person name="Barlow S.B."/>
            <person name="Starkenburg S.R."/>
            <person name="Cattolico R.A."/>
        </authorList>
    </citation>
    <scope>NUCLEOTIDE SEQUENCE</scope>
    <source>
        <strain evidence="7">CCMP291</strain>
    </source>
</reference>
<feature type="region of interest" description="Disordered" evidence="3">
    <location>
        <begin position="126"/>
        <end position="211"/>
    </location>
</feature>
<dbReference type="Pfam" id="PF00385">
    <property type="entry name" value="Chromo"/>
    <property type="match status" value="1"/>
</dbReference>
<dbReference type="InterPro" id="IPR001606">
    <property type="entry name" value="ARID_dom"/>
</dbReference>
<dbReference type="Proteomes" id="UP000037460">
    <property type="component" value="Unassembled WGS sequence"/>
</dbReference>
<sequence length="266" mass="28983">MVRDEAIGEIVARSGGYEKIEKYGQWMRIANSLGLRKDQAQAVKARYEDMLRASAEADEREDEEDEEFEVEDILDSRTDDKGNIEYLVKWKDAAGDDDGEEADELNMTWEPRAHLACPELLQQFEEKQRRMQFGSSVAASGDGDDDGEEGATAAPGPGASSADGAAAIEDEDGAGAAASKRKHDERDGPVGELASPPTGAEGPPASSASDTWQRIVRLRRPEGSGASLVFEVLTADGGHVLLPNEKLRNEAPLLLVDFYEQRLQFE</sequence>
<dbReference type="PANTHER" id="PTHR22812">
    <property type="entry name" value="CHROMOBOX PROTEIN"/>
    <property type="match status" value="1"/>
</dbReference>
<feature type="domain" description="ARID" evidence="5">
    <location>
        <begin position="1"/>
        <end position="59"/>
    </location>
</feature>
<evidence type="ECO:0000256" key="1">
    <source>
        <dbReference type="ARBA" id="ARBA00004123"/>
    </source>
</evidence>
<gene>
    <name evidence="6" type="ORF">Ctob_004750</name>
</gene>
<name>A0A0M0J665_9EUKA</name>
<evidence type="ECO:0000313" key="6">
    <source>
        <dbReference type="EMBL" id="KOO21827.1"/>
    </source>
</evidence>
<evidence type="ECO:0000259" key="5">
    <source>
        <dbReference type="PROSITE" id="PS51011"/>
    </source>
</evidence>
<feature type="region of interest" description="Disordered" evidence="3">
    <location>
        <begin position="54"/>
        <end position="76"/>
    </location>
</feature>
<dbReference type="InterPro" id="IPR036431">
    <property type="entry name" value="ARID_dom_sf"/>
</dbReference>
<keyword evidence="7" id="KW-1185">Reference proteome</keyword>
<dbReference type="SUPFAM" id="SSF54160">
    <property type="entry name" value="Chromo domain-like"/>
    <property type="match status" value="1"/>
</dbReference>
<dbReference type="AlphaFoldDB" id="A0A0M0J665"/>
<dbReference type="GO" id="GO:0003677">
    <property type="term" value="F:DNA binding"/>
    <property type="evidence" value="ECO:0007669"/>
    <property type="project" value="InterPro"/>
</dbReference>
<feature type="compositionally biased region" description="Acidic residues" evidence="3">
    <location>
        <begin position="58"/>
        <end position="73"/>
    </location>
</feature>
<feature type="domain" description="Chromo" evidence="4">
    <location>
        <begin position="68"/>
        <end position="136"/>
    </location>
</feature>
<evidence type="ECO:0000256" key="2">
    <source>
        <dbReference type="ARBA" id="ARBA00023242"/>
    </source>
</evidence>
<evidence type="ECO:0008006" key="8">
    <source>
        <dbReference type="Google" id="ProtNLM"/>
    </source>
</evidence>
<dbReference type="GO" id="GO:0005634">
    <property type="term" value="C:nucleus"/>
    <property type="evidence" value="ECO:0007669"/>
    <property type="project" value="UniProtKB-SubCell"/>
</dbReference>
<dbReference type="CDD" id="cd00024">
    <property type="entry name" value="CD_CSD"/>
    <property type="match status" value="1"/>
</dbReference>
<comment type="subcellular location">
    <subcellularLocation>
        <location evidence="1">Nucleus</location>
    </subcellularLocation>
</comment>
<evidence type="ECO:0000259" key="4">
    <source>
        <dbReference type="PROSITE" id="PS50013"/>
    </source>
</evidence>
<comment type="caution">
    <text evidence="6">The sequence shown here is derived from an EMBL/GenBank/DDBJ whole genome shotgun (WGS) entry which is preliminary data.</text>
</comment>
<dbReference type="InterPro" id="IPR051219">
    <property type="entry name" value="Heterochromatin_chromo-domain"/>
</dbReference>
<protein>
    <recommendedName>
        <fullName evidence="8">Chromo domain-containing protein</fullName>
    </recommendedName>
</protein>
<dbReference type="EMBL" id="JWZX01003330">
    <property type="protein sequence ID" value="KOO21827.1"/>
    <property type="molecule type" value="Genomic_DNA"/>
</dbReference>
<proteinExistence type="predicted"/>
<accession>A0A0M0J665</accession>
<dbReference type="InterPro" id="IPR016197">
    <property type="entry name" value="Chromo-like_dom_sf"/>
</dbReference>
<dbReference type="SMART" id="SM00298">
    <property type="entry name" value="CHROMO"/>
    <property type="match status" value="1"/>
</dbReference>
<evidence type="ECO:0000256" key="3">
    <source>
        <dbReference type="SAM" id="MobiDB-lite"/>
    </source>
</evidence>
<dbReference type="Gene3D" id="2.40.50.40">
    <property type="match status" value="1"/>
</dbReference>
<dbReference type="Gene3D" id="1.10.150.60">
    <property type="entry name" value="ARID DNA-binding domain"/>
    <property type="match status" value="1"/>
</dbReference>
<keyword evidence="2" id="KW-0539">Nucleus</keyword>
<dbReference type="PROSITE" id="PS51011">
    <property type="entry name" value="ARID"/>
    <property type="match status" value="1"/>
</dbReference>